<evidence type="ECO:0000256" key="1">
    <source>
        <dbReference type="ARBA" id="ARBA00004635"/>
    </source>
</evidence>
<name>A0ABQ3N757_9BACI</name>
<evidence type="ECO:0000256" key="4">
    <source>
        <dbReference type="ARBA" id="ARBA00022729"/>
    </source>
</evidence>
<dbReference type="Pfam" id="PF05504">
    <property type="entry name" value="Spore_GerAC"/>
    <property type="match status" value="1"/>
</dbReference>
<dbReference type="PROSITE" id="PS51257">
    <property type="entry name" value="PROKAR_LIPOPROTEIN"/>
    <property type="match status" value="1"/>
</dbReference>
<proteinExistence type="inferred from homology"/>
<dbReference type="Proteomes" id="UP000637074">
    <property type="component" value="Unassembled WGS sequence"/>
</dbReference>
<evidence type="ECO:0000256" key="6">
    <source>
        <dbReference type="ARBA" id="ARBA00023139"/>
    </source>
</evidence>
<evidence type="ECO:0000256" key="7">
    <source>
        <dbReference type="ARBA" id="ARBA00023288"/>
    </source>
</evidence>
<gene>
    <name evidence="10" type="primary">grkc_2</name>
    <name evidence="10" type="ORF">AM1BK_29700</name>
</gene>
<feature type="domain" description="Spore germination GerAC-like C-terminal" evidence="8">
    <location>
        <begin position="217"/>
        <end position="382"/>
    </location>
</feature>
<evidence type="ECO:0000256" key="3">
    <source>
        <dbReference type="ARBA" id="ARBA00022544"/>
    </source>
</evidence>
<feature type="domain" description="Spore germination protein N-terminal" evidence="9">
    <location>
        <begin position="30"/>
        <end position="203"/>
    </location>
</feature>
<evidence type="ECO:0000259" key="9">
    <source>
        <dbReference type="Pfam" id="PF25198"/>
    </source>
</evidence>
<keyword evidence="7" id="KW-0449">Lipoprotein</keyword>
<dbReference type="InterPro" id="IPR057336">
    <property type="entry name" value="GerAC_N"/>
</dbReference>
<evidence type="ECO:0000259" key="8">
    <source>
        <dbReference type="Pfam" id="PF05504"/>
    </source>
</evidence>
<comment type="similarity">
    <text evidence="2">Belongs to the GerABKC lipoprotein family.</text>
</comment>
<dbReference type="PANTHER" id="PTHR35789:SF1">
    <property type="entry name" value="SPORE GERMINATION PROTEIN B3"/>
    <property type="match status" value="1"/>
</dbReference>
<evidence type="ECO:0000313" key="11">
    <source>
        <dbReference type="Proteomes" id="UP000637074"/>
    </source>
</evidence>
<comment type="subcellular location">
    <subcellularLocation>
        <location evidence="1">Membrane</location>
        <topology evidence="1">Lipid-anchor</topology>
    </subcellularLocation>
</comment>
<comment type="caution">
    <text evidence="10">The sequence shown here is derived from an EMBL/GenBank/DDBJ whole genome shotgun (WGS) entry which is preliminary data.</text>
</comment>
<dbReference type="InterPro" id="IPR046953">
    <property type="entry name" value="Spore_GerAC-like_C"/>
</dbReference>
<dbReference type="InterPro" id="IPR038501">
    <property type="entry name" value="Spore_GerAC_C_sf"/>
</dbReference>
<dbReference type="Gene3D" id="3.30.300.210">
    <property type="entry name" value="Nutrient germinant receptor protein C, domain 3"/>
    <property type="match status" value="1"/>
</dbReference>
<keyword evidence="11" id="KW-1185">Reference proteome</keyword>
<keyword evidence="5" id="KW-0472">Membrane</keyword>
<evidence type="ECO:0000256" key="2">
    <source>
        <dbReference type="ARBA" id="ARBA00007886"/>
    </source>
</evidence>
<dbReference type="EMBL" id="BNDS01000012">
    <property type="protein sequence ID" value="GHH99427.1"/>
    <property type="molecule type" value="Genomic_DNA"/>
</dbReference>
<dbReference type="InterPro" id="IPR008844">
    <property type="entry name" value="Spore_GerAC-like"/>
</dbReference>
<dbReference type="PANTHER" id="PTHR35789">
    <property type="entry name" value="SPORE GERMINATION PROTEIN B3"/>
    <property type="match status" value="1"/>
</dbReference>
<protein>
    <submittedName>
        <fullName evidence="10">Germination protein</fullName>
    </submittedName>
</protein>
<dbReference type="NCBIfam" id="TIGR02887">
    <property type="entry name" value="spore_ger_x_C"/>
    <property type="match status" value="1"/>
</dbReference>
<dbReference type="Pfam" id="PF25198">
    <property type="entry name" value="Spore_GerAC_N"/>
    <property type="match status" value="1"/>
</dbReference>
<evidence type="ECO:0000313" key="10">
    <source>
        <dbReference type="EMBL" id="GHH99427.1"/>
    </source>
</evidence>
<reference evidence="10 11" key="1">
    <citation type="journal article" date="2022" name="Int. J. Syst. Evol. Microbiol.">
        <title>Neobacillus kokaensis sp. nov., isolated from soil.</title>
        <authorList>
            <person name="Yuki K."/>
            <person name="Matsubara H."/>
            <person name="Yamaguchi S."/>
        </authorList>
    </citation>
    <scope>NUCLEOTIDE SEQUENCE [LARGE SCALE GENOMIC DNA]</scope>
    <source>
        <strain evidence="10 11">LOB 377</strain>
    </source>
</reference>
<keyword evidence="3" id="KW-0309">Germination</keyword>
<accession>A0ABQ3N757</accession>
<dbReference type="Gene3D" id="6.20.190.10">
    <property type="entry name" value="Nutrient germinant receptor protein C, domain 1"/>
    <property type="match status" value="1"/>
</dbReference>
<organism evidence="10 11">
    <name type="scientific">Neobacillus kokaensis</name>
    <dbReference type="NCBI Taxonomy" id="2759023"/>
    <lineage>
        <taxon>Bacteria</taxon>
        <taxon>Bacillati</taxon>
        <taxon>Bacillota</taxon>
        <taxon>Bacilli</taxon>
        <taxon>Bacillales</taxon>
        <taxon>Bacillaceae</taxon>
        <taxon>Neobacillus</taxon>
    </lineage>
</organism>
<keyword evidence="4" id="KW-0732">Signal</keyword>
<evidence type="ECO:0000256" key="5">
    <source>
        <dbReference type="ARBA" id="ARBA00023136"/>
    </source>
</evidence>
<sequence>MNTISLKRAVNLMLTFSICLLTLFLTGCWDRVEINDLALVMATGLDKANDNNIELSVQLAIPKAMGGGQGMVGGHGGDKPTIVEKATGKTIFEAMSRLQEKVSRRIFWGHNEVIIIGEKLAREGIQRHIDFFTRHPSPRERSFVFVAKGKAIDTLKVIPDLERSSAEITRELANFKIGMSVTLKELVQMLIGNTRAAALPWIEVEREPENKMGLRVNGTAVFKKDKMVGRINDKVTRGVLWLRNEIKLSAVTFEPKGAEGQISFNLLRSHTELIPKIENGKWKITAKVVTEDDVVENETKLNLMNPKIVKEIEKQLEQEIDDRILMTVKLVQEEMEADIFGFADAFYRHYPDQWSKVKDQWDEKFPEVEVDIKSNAYIRRPGMSTSPQGIPENEVKGK</sequence>
<keyword evidence="6" id="KW-0564">Palmitate</keyword>
<dbReference type="RefSeq" id="WP_191274110.1">
    <property type="nucleotide sequence ID" value="NZ_BNDS01000012.1"/>
</dbReference>